<name>A0A5C8Z5Q8_9ACTN</name>
<keyword evidence="3" id="KW-1185">Reference proteome</keyword>
<gene>
    <name evidence="2" type="ORF">FMM08_17920</name>
</gene>
<dbReference type="Gene3D" id="3.30.70.100">
    <property type="match status" value="1"/>
</dbReference>
<dbReference type="SUPFAM" id="SSF54909">
    <property type="entry name" value="Dimeric alpha+beta barrel"/>
    <property type="match status" value="1"/>
</dbReference>
<dbReference type="InterPro" id="IPR011008">
    <property type="entry name" value="Dimeric_a/b-barrel"/>
</dbReference>
<dbReference type="EMBL" id="VKAC01000011">
    <property type="protein sequence ID" value="TXR52957.1"/>
    <property type="molecule type" value="Genomic_DNA"/>
</dbReference>
<organism evidence="2 3">
    <name type="scientific">Quadrisphaera setariae</name>
    <dbReference type="NCBI Taxonomy" id="2593304"/>
    <lineage>
        <taxon>Bacteria</taxon>
        <taxon>Bacillati</taxon>
        <taxon>Actinomycetota</taxon>
        <taxon>Actinomycetes</taxon>
        <taxon>Kineosporiales</taxon>
        <taxon>Kineosporiaceae</taxon>
        <taxon>Quadrisphaera</taxon>
    </lineage>
</organism>
<dbReference type="RefSeq" id="WP_147927724.1">
    <property type="nucleotide sequence ID" value="NZ_VKAC01000011.1"/>
</dbReference>
<dbReference type="Proteomes" id="UP000321234">
    <property type="component" value="Unassembled WGS sequence"/>
</dbReference>
<sequence>MIVALHSKLKPGSEEGYDRDHARIPPDLQEVFDRAGIREWRIWRSGLDVFHLVDCDDFEAAIAAVDADPANARWQEVIDGYVDHFVDQGAGTSGLQPLKLVHSLLDPAVLP</sequence>
<dbReference type="AlphaFoldDB" id="A0A5C8Z5Q8"/>
<evidence type="ECO:0000256" key="1">
    <source>
        <dbReference type="SAM" id="MobiDB-lite"/>
    </source>
</evidence>
<dbReference type="InterPro" id="IPR008000">
    <property type="entry name" value="Rham/fucose_mutarotase"/>
</dbReference>
<proteinExistence type="predicted"/>
<feature type="compositionally biased region" description="Basic and acidic residues" evidence="1">
    <location>
        <begin position="11"/>
        <end position="21"/>
    </location>
</feature>
<dbReference type="GO" id="GO:0016857">
    <property type="term" value="F:racemase and epimerase activity, acting on carbohydrates and derivatives"/>
    <property type="evidence" value="ECO:0007669"/>
    <property type="project" value="InterPro"/>
</dbReference>
<reference evidence="2 3" key="1">
    <citation type="submission" date="2019-07" db="EMBL/GenBank/DDBJ databases">
        <title>Quadrisphaera sp. strain DD2A genome sequencing and assembly.</title>
        <authorList>
            <person name="Kim I."/>
        </authorList>
    </citation>
    <scope>NUCLEOTIDE SEQUENCE [LARGE SCALE GENOMIC DNA]</scope>
    <source>
        <strain evidence="2 3">DD2A</strain>
    </source>
</reference>
<accession>A0A5C8Z5Q8</accession>
<evidence type="ECO:0000313" key="2">
    <source>
        <dbReference type="EMBL" id="TXR52957.1"/>
    </source>
</evidence>
<feature type="region of interest" description="Disordered" evidence="1">
    <location>
        <begin position="1"/>
        <end position="21"/>
    </location>
</feature>
<comment type="caution">
    <text evidence="2">The sequence shown here is derived from an EMBL/GenBank/DDBJ whole genome shotgun (WGS) entry which is preliminary data.</text>
</comment>
<dbReference type="OrthoDB" id="3826869at2"/>
<protein>
    <submittedName>
        <fullName evidence="2">L-rhamnose mutarotase</fullName>
    </submittedName>
</protein>
<dbReference type="Pfam" id="PF05336">
    <property type="entry name" value="rhaM"/>
    <property type="match status" value="1"/>
</dbReference>
<evidence type="ECO:0000313" key="3">
    <source>
        <dbReference type="Proteomes" id="UP000321234"/>
    </source>
</evidence>